<dbReference type="GO" id="GO:0004222">
    <property type="term" value="F:metalloendopeptidase activity"/>
    <property type="evidence" value="ECO:0007669"/>
    <property type="project" value="InterPro"/>
</dbReference>
<proteinExistence type="predicted"/>
<evidence type="ECO:0000313" key="9">
    <source>
        <dbReference type="EMBL" id="WFD02466.1"/>
    </source>
</evidence>
<dbReference type="InterPro" id="IPR001193">
    <property type="entry name" value="MBTPS2"/>
</dbReference>
<evidence type="ECO:0000256" key="7">
    <source>
        <dbReference type="SAM" id="SignalP"/>
    </source>
</evidence>
<keyword evidence="7" id="KW-0732">Signal</keyword>
<dbReference type="InterPro" id="IPR008915">
    <property type="entry name" value="Peptidase_M50"/>
</dbReference>
<accession>A0AAF0IVW5</accession>
<dbReference type="GO" id="GO:1905897">
    <property type="term" value="P:regulation of response to endoplasmic reticulum stress"/>
    <property type="evidence" value="ECO:0007669"/>
    <property type="project" value="TreeGrafter"/>
</dbReference>
<feature type="transmembrane region" description="Helical" evidence="6">
    <location>
        <begin position="197"/>
        <end position="219"/>
    </location>
</feature>
<feature type="signal peptide" evidence="7">
    <location>
        <begin position="1"/>
        <end position="19"/>
    </location>
</feature>
<evidence type="ECO:0000256" key="2">
    <source>
        <dbReference type="ARBA" id="ARBA00022692"/>
    </source>
</evidence>
<dbReference type="GO" id="GO:0031293">
    <property type="term" value="P:membrane protein intracellular domain proteolysis"/>
    <property type="evidence" value="ECO:0007669"/>
    <property type="project" value="TreeGrafter"/>
</dbReference>
<feature type="transmembrane region" description="Helical" evidence="6">
    <location>
        <begin position="159"/>
        <end position="177"/>
    </location>
</feature>
<evidence type="ECO:0000256" key="5">
    <source>
        <dbReference type="ARBA" id="ARBA00032658"/>
    </source>
</evidence>
<dbReference type="GO" id="GO:0012505">
    <property type="term" value="C:endomembrane system"/>
    <property type="evidence" value="ECO:0007669"/>
    <property type="project" value="UniProtKB-SubCell"/>
</dbReference>
<name>A0AAF0IVW5_9BASI</name>
<evidence type="ECO:0000256" key="4">
    <source>
        <dbReference type="ARBA" id="ARBA00023136"/>
    </source>
</evidence>
<dbReference type="PANTHER" id="PTHR13325:SF3">
    <property type="entry name" value="MEMBRANE-BOUND TRANSCRIPTION FACTOR SITE-2 PROTEASE"/>
    <property type="match status" value="1"/>
</dbReference>
<dbReference type="GO" id="GO:0005737">
    <property type="term" value="C:cytoplasm"/>
    <property type="evidence" value="ECO:0007669"/>
    <property type="project" value="TreeGrafter"/>
</dbReference>
<keyword evidence="4 6" id="KW-0472">Membrane</keyword>
<evidence type="ECO:0000259" key="8">
    <source>
        <dbReference type="Pfam" id="PF02163"/>
    </source>
</evidence>
<gene>
    <name evidence="9" type="ORF">MOBT1_001149</name>
</gene>
<dbReference type="PANTHER" id="PTHR13325">
    <property type="entry name" value="PROTEASE M50 MEMBRANE-BOUND TRANSCRIPTION FACTOR SITE 2 PROTEASE"/>
    <property type="match status" value="1"/>
</dbReference>
<feature type="domain" description="Peptidase M50" evidence="8">
    <location>
        <begin position="133"/>
        <end position="434"/>
    </location>
</feature>
<feature type="transmembrane region" description="Helical" evidence="6">
    <location>
        <begin position="118"/>
        <end position="138"/>
    </location>
</feature>
<dbReference type="Pfam" id="PF02163">
    <property type="entry name" value="Peptidase_M50"/>
    <property type="match status" value="1"/>
</dbReference>
<feature type="transmembrane region" description="Helical" evidence="6">
    <location>
        <begin position="77"/>
        <end position="98"/>
    </location>
</feature>
<organism evidence="9 10">
    <name type="scientific">Malassezia obtusa</name>
    <dbReference type="NCBI Taxonomy" id="76774"/>
    <lineage>
        <taxon>Eukaryota</taxon>
        <taxon>Fungi</taxon>
        <taxon>Dikarya</taxon>
        <taxon>Basidiomycota</taxon>
        <taxon>Ustilaginomycotina</taxon>
        <taxon>Malasseziomycetes</taxon>
        <taxon>Malasseziales</taxon>
        <taxon>Malasseziaceae</taxon>
        <taxon>Malassezia</taxon>
    </lineage>
</organism>
<keyword evidence="2 6" id="KW-0812">Transmembrane</keyword>
<protein>
    <recommendedName>
        <fullName evidence="5">Endopeptidase S2P</fullName>
    </recommendedName>
</protein>
<evidence type="ECO:0000313" key="10">
    <source>
        <dbReference type="Proteomes" id="UP001214603"/>
    </source>
</evidence>
<reference evidence="9" key="1">
    <citation type="submission" date="2023-03" db="EMBL/GenBank/DDBJ databases">
        <title>Mating type loci evolution in Malassezia.</title>
        <authorList>
            <person name="Coelho M.A."/>
        </authorList>
    </citation>
    <scope>NUCLEOTIDE SEQUENCE</scope>
    <source>
        <strain evidence="9">CBS 7876</strain>
    </source>
</reference>
<feature type="chain" id="PRO_5042147224" description="Endopeptidase S2P" evidence="7">
    <location>
        <begin position="20"/>
        <end position="499"/>
    </location>
</feature>
<sequence>MQLVAGAALVGGAWGAAQALVRWPRAAAWAADAMPDAAWVASATPLTIAVETASWNAAPLQLYALSARGTLRAVYDLGIAVAGLACVALLVILGASAAQHDTAPALAKRDAPPSLVPLIPGVTLPLAYVAPLLLAILAGQVVHEAGHAIAAGLHRVKPLAMGVLVVFPCVPIAYVALPAAQGRLTRREQLRIVSAGVWHNAGVLLVLSLLSAGAARVFWADAPGLAIRRSTDPALAPWVPAGATISALNDRAVARASRAERLEAWEAFVRHDLPDAHGWCVGVREWQNATDACCRTPTPAHACFRAGDARCLDPVRVFRTSARCDAACDGVCVRPAPHEVLGRLTVEHARGTELVVLRGPFDTLRRSVVVSVDRLAAWIEALRLTRIAEWAARACEVLLSVLLLSNTTLCLFNMLPVAPLDGGAYVRLLVAEAFARHYGDVSDAYVPMDDAPEHDVEDAECAPWAPRAERVVRGVQALALLLALAAVARSTWTAVRHVL</sequence>
<keyword evidence="10" id="KW-1185">Reference proteome</keyword>
<dbReference type="AlphaFoldDB" id="A0AAF0IVW5"/>
<dbReference type="GO" id="GO:0016020">
    <property type="term" value="C:membrane"/>
    <property type="evidence" value="ECO:0007669"/>
    <property type="project" value="InterPro"/>
</dbReference>
<dbReference type="Proteomes" id="UP001214603">
    <property type="component" value="Chromosome 2"/>
</dbReference>
<keyword evidence="3 6" id="KW-1133">Transmembrane helix</keyword>
<evidence type="ECO:0000256" key="3">
    <source>
        <dbReference type="ARBA" id="ARBA00022989"/>
    </source>
</evidence>
<dbReference type="EMBL" id="CP119935">
    <property type="protein sequence ID" value="WFD02466.1"/>
    <property type="molecule type" value="Genomic_DNA"/>
</dbReference>
<comment type="subcellular location">
    <subcellularLocation>
        <location evidence="1">Endomembrane system</location>
        <topology evidence="1">Multi-pass membrane protein</topology>
    </subcellularLocation>
</comment>
<keyword evidence="9" id="KW-0378">Hydrolase</keyword>
<evidence type="ECO:0000256" key="6">
    <source>
        <dbReference type="SAM" id="Phobius"/>
    </source>
</evidence>
<evidence type="ECO:0000256" key="1">
    <source>
        <dbReference type="ARBA" id="ARBA00004127"/>
    </source>
</evidence>